<name>A0AAW5EDL8_9BACI</name>
<reference evidence="1" key="1">
    <citation type="submission" date="2022-02" db="EMBL/GenBank/DDBJ databases">
        <title>Fredinandcohnia quinoae sp. nov. isolated from Chenopodium quinoa seeds.</title>
        <authorList>
            <person name="Saati-Santamaria Z."/>
            <person name="Flores-Felix J.D."/>
            <person name="Igual J.M."/>
            <person name="Velazquez E."/>
            <person name="Garcia-Fraile P."/>
            <person name="Martinez-Molina E."/>
        </authorList>
    </citation>
    <scope>NUCLEOTIDE SEQUENCE</scope>
    <source>
        <strain evidence="1">SECRCQ15</strain>
    </source>
</reference>
<dbReference type="PROSITE" id="PS51257">
    <property type="entry name" value="PROKAR_LIPOPROTEIN"/>
    <property type="match status" value="1"/>
</dbReference>
<accession>A0AAW5EDL8</accession>
<protein>
    <recommendedName>
        <fullName evidence="3">Lipoprotein</fullName>
    </recommendedName>
</protein>
<evidence type="ECO:0000313" key="2">
    <source>
        <dbReference type="Proteomes" id="UP001431131"/>
    </source>
</evidence>
<dbReference type="AlphaFoldDB" id="A0AAW5EDL8"/>
<comment type="caution">
    <text evidence="1">The sequence shown here is derived from an EMBL/GenBank/DDBJ whole genome shotgun (WGS) entry which is preliminary data.</text>
</comment>
<keyword evidence="2" id="KW-1185">Reference proteome</keyword>
<dbReference type="EMBL" id="JAKTTI010000029">
    <property type="protein sequence ID" value="MCH1626859.1"/>
    <property type="molecule type" value="Genomic_DNA"/>
</dbReference>
<dbReference type="RefSeq" id="WP_240256777.1">
    <property type="nucleotide sequence ID" value="NZ_JAKTTI010000029.1"/>
</dbReference>
<proteinExistence type="predicted"/>
<gene>
    <name evidence="1" type="ORF">MJG50_16105</name>
</gene>
<evidence type="ECO:0008006" key="3">
    <source>
        <dbReference type="Google" id="ProtNLM"/>
    </source>
</evidence>
<organism evidence="1 2">
    <name type="scientific">Fredinandcohnia quinoae</name>
    <dbReference type="NCBI Taxonomy" id="2918902"/>
    <lineage>
        <taxon>Bacteria</taxon>
        <taxon>Bacillati</taxon>
        <taxon>Bacillota</taxon>
        <taxon>Bacilli</taxon>
        <taxon>Bacillales</taxon>
        <taxon>Bacillaceae</taxon>
        <taxon>Fredinandcohnia</taxon>
    </lineage>
</organism>
<sequence length="134" mass="15527">MNKLLLIVGLILIILVSCDGPNNISLDQLTRVDYQQEDGDVIMIYDVDTIDLLITVFEKIEWELNVKVKMARSEDVKATLFFQYDKNMPERLVEYLIWFNRDGSAMIINHEENSMGKLDKANAQLLKEVFLQSN</sequence>
<dbReference type="Proteomes" id="UP001431131">
    <property type="component" value="Unassembled WGS sequence"/>
</dbReference>
<evidence type="ECO:0000313" key="1">
    <source>
        <dbReference type="EMBL" id="MCH1626859.1"/>
    </source>
</evidence>